<accession>A0ABU0D5Z4</accession>
<proteinExistence type="predicted"/>
<sequence>MKWRPDILLHFILAYVMMSGFMIWLPIIRGLFDGTAYTWSGWLGIGGNGILGDYWLLLIFASILLSVIYLGWRGAQKPFHWLLLIWLFLLVVESAAIFFSNETIYFKGDTLGTQFDAGKIIFPIDLFFLSMSCFWIYRDLKKKRHKGQLSWTKNNRMMLIIFFLIFPLQLITLRFLDYDQLGVFLTLFQWLILNIAFYPWRSFYKIKSPEQRPGHN</sequence>
<feature type="transmembrane region" description="Helical" evidence="1">
    <location>
        <begin position="7"/>
        <end position="32"/>
    </location>
</feature>
<gene>
    <name evidence="2" type="ORF">J2S14_002667</name>
</gene>
<dbReference type="EMBL" id="JAUSUO010000007">
    <property type="protein sequence ID" value="MDQ0343832.1"/>
    <property type="molecule type" value="Genomic_DNA"/>
</dbReference>
<keyword evidence="1" id="KW-0812">Transmembrane</keyword>
<evidence type="ECO:0000313" key="2">
    <source>
        <dbReference type="EMBL" id="MDQ0343832.1"/>
    </source>
</evidence>
<feature type="transmembrane region" description="Helical" evidence="1">
    <location>
        <begin position="157"/>
        <end position="176"/>
    </location>
</feature>
<evidence type="ECO:0000313" key="3">
    <source>
        <dbReference type="Proteomes" id="UP001232343"/>
    </source>
</evidence>
<feature type="transmembrane region" description="Helical" evidence="1">
    <location>
        <begin position="120"/>
        <end position="137"/>
    </location>
</feature>
<dbReference type="Proteomes" id="UP001232343">
    <property type="component" value="Unassembled WGS sequence"/>
</dbReference>
<keyword evidence="1" id="KW-0472">Membrane</keyword>
<dbReference type="RefSeq" id="WP_244682338.1">
    <property type="nucleotide sequence ID" value="NZ_JALIRM010000010.1"/>
</dbReference>
<evidence type="ECO:0000256" key="1">
    <source>
        <dbReference type="SAM" id="Phobius"/>
    </source>
</evidence>
<feature type="transmembrane region" description="Helical" evidence="1">
    <location>
        <begin position="79"/>
        <end position="100"/>
    </location>
</feature>
<keyword evidence="1" id="KW-1133">Transmembrane helix</keyword>
<keyword evidence="3" id="KW-1185">Reference proteome</keyword>
<organism evidence="2 3">
    <name type="scientific">Lederbergia wuyishanensis</name>
    <dbReference type="NCBI Taxonomy" id="1347903"/>
    <lineage>
        <taxon>Bacteria</taxon>
        <taxon>Bacillati</taxon>
        <taxon>Bacillota</taxon>
        <taxon>Bacilli</taxon>
        <taxon>Bacillales</taxon>
        <taxon>Bacillaceae</taxon>
        <taxon>Lederbergia</taxon>
    </lineage>
</organism>
<reference evidence="2 3" key="1">
    <citation type="submission" date="2023-07" db="EMBL/GenBank/DDBJ databases">
        <title>Genomic Encyclopedia of Type Strains, Phase IV (KMG-IV): sequencing the most valuable type-strain genomes for metagenomic binning, comparative biology and taxonomic classification.</title>
        <authorList>
            <person name="Goeker M."/>
        </authorList>
    </citation>
    <scope>NUCLEOTIDE SEQUENCE [LARGE SCALE GENOMIC DNA]</scope>
    <source>
        <strain evidence="2 3">DSM 27848</strain>
    </source>
</reference>
<feature type="transmembrane region" description="Helical" evidence="1">
    <location>
        <begin position="52"/>
        <end position="72"/>
    </location>
</feature>
<feature type="transmembrane region" description="Helical" evidence="1">
    <location>
        <begin position="182"/>
        <end position="200"/>
    </location>
</feature>
<comment type="caution">
    <text evidence="2">The sequence shown here is derived from an EMBL/GenBank/DDBJ whole genome shotgun (WGS) entry which is preliminary data.</text>
</comment>
<name>A0ABU0D5Z4_9BACI</name>
<protein>
    <submittedName>
        <fullName evidence="2">Uncharacterized protein</fullName>
    </submittedName>
</protein>